<evidence type="ECO:0000313" key="2">
    <source>
        <dbReference type="Proteomes" id="UP000051908"/>
    </source>
</evidence>
<dbReference type="AlphaFoldDB" id="A0A0R1PVB2"/>
<protein>
    <recommendedName>
        <fullName evidence="3">DNA-damage-inducible protein J</fullName>
    </recommendedName>
</protein>
<dbReference type="InterPro" id="IPR013321">
    <property type="entry name" value="Arc_rbn_hlx_hlx"/>
</dbReference>
<name>A0A0R1PVB2_9LACO</name>
<evidence type="ECO:0000313" key="1">
    <source>
        <dbReference type="EMBL" id="KRL32587.1"/>
    </source>
</evidence>
<keyword evidence="2" id="KW-1185">Reference proteome</keyword>
<dbReference type="RefSeq" id="WP_051564352.1">
    <property type="nucleotide sequence ID" value="NZ_AZES01000004.1"/>
</dbReference>
<proteinExistence type="predicted"/>
<dbReference type="GO" id="GO:0006355">
    <property type="term" value="P:regulation of DNA-templated transcription"/>
    <property type="evidence" value="ECO:0007669"/>
    <property type="project" value="InterPro"/>
</dbReference>
<dbReference type="EMBL" id="AZES01000004">
    <property type="protein sequence ID" value="KRL32587.1"/>
    <property type="molecule type" value="Genomic_DNA"/>
</dbReference>
<reference evidence="1 2" key="1">
    <citation type="journal article" date="2015" name="Genome Announc.">
        <title>Expanding the biotechnology potential of lactobacilli through comparative genomics of 213 strains and associated genera.</title>
        <authorList>
            <person name="Sun Z."/>
            <person name="Harris H.M."/>
            <person name="McCann A."/>
            <person name="Guo C."/>
            <person name="Argimon S."/>
            <person name="Zhang W."/>
            <person name="Yang X."/>
            <person name="Jeffery I.B."/>
            <person name="Cooney J.C."/>
            <person name="Kagawa T.F."/>
            <person name="Liu W."/>
            <person name="Song Y."/>
            <person name="Salvetti E."/>
            <person name="Wrobel A."/>
            <person name="Rasinkangas P."/>
            <person name="Parkhill J."/>
            <person name="Rea M.C."/>
            <person name="O'Sullivan O."/>
            <person name="Ritari J."/>
            <person name="Douillard F.P."/>
            <person name="Paul Ross R."/>
            <person name="Yang R."/>
            <person name="Briner A.E."/>
            <person name="Felis G.E."/>
            <person name="de Vos W.M."/>
            <person name="Barrangou R."/>
            <person name="Klaenhammer T.R."/>
            <person name="Caufield P.W."/>
            <person name="Cui Y."/>
            <person name="Zhang H."/>
            <person name="O'Toole P.W."/>
        </authorList>
    </citation>
    <scope>NUCLEOTIDE SEQUENCE [LARGE SCALE GENOMIC DNA]</scope>
    <source>
        <strain evidence="1 2">DSM 13238</strain>
    </source>
</reference>
<dbReference type="NCBIfam" id="TIGR02384">
    <property type="entry name" value="RelB_DinJ"/>
    <property type="match status" value="1"/>
</dbReference>
<accession>A0A0R1PVB2</accession>
<dbReference type="Proteomes" id="UP000051908">
    <property type="component" value="Unassembled WGS sequence"/>
</dbReference>
<dbReference type="GeneID" id="96666741"/>
<sequence>MQMKKDPKKKLNINIDKNLAEETQSVLDELGLNQTTAIIMYFKQIVAKGKIPFSIELTDKQRASRELRENLKKVPVEKLNTKKQIEDWFNDESQDY</sequence>
<organism evidence="1 2">
    <name type="scientific">Companilactobacillus paralimentarius DSM 13238 = JCM 10415</name>
    <dbReference type="NCBI Taxonomy" id="1122151"/>
    <lineage>
        <taxon>Bacteria</taxon>
        <taxon>Bacillati</taxon>
        <taxon>Bacillota</taxon>
        <taxon>Bacilli</taxon>
        <taxon>Lactobacillales</taxon>
        <taxon>Lactobacillaceae</taxon>
        <taxon>Companilactobacillus</taxon>
    </lineage>
</organism>
<comment type="caution">
    <text evidence="1">The sequence shown here is derived from an EMBL/GenBank/DDBJ whole genome shotgun (WGS) entry which is preliminary data.</text>
</comment>
<dbReference type="Pfam" id="PF04221">
    <property type="entry name" value="RelB"/>
    <property type="match status" value="1"/>
</dbReference>
<dbReference type="OrthoDB" id="2191315at2"/>
<dbReference type="Gene3D" id="1.10.1220.10">
    <property type="entry name" value="Met repressor-like"/>
    <property type="match status" value="1"/>
</dbReference>
<evidence type="ECO:0008006" key="3">
    <source>
        <dbReference type="Google" id="ProtNLM"/>
    </source>
</evidence>
<dbReference type="PATRIC" id="fig|1122151.5.peg.2439"/>
<gene>
    <name evidence="1" type="ORF">FD33_GL002361</name>
</gene>
<dbReference type="InterPro" id="IPR007337">
    <property type="entry name" value="RelB/DinJ"/>
</dbReference>